<keyword evidence="4" id="KW-0732">Signal</keyword>
<sequence length="126" mass="14385">MHHKSAVAVAVAVLLLCLGNKAFGASLFDNDDVPLEIQPWELQGCEIYRDEKLHAVVDEICLRCHEMFSHDFPDLRADCRANCFKNVRFTTCLSLFRPVLNTDLERYLDTGSSGSHFHQMDDHQFS</sequence>
<dbReference type="Pfam" id="PF01147">
    <property type="entry name" value="Crust_neurohorm"/>
    <property type="match status" value="1"/>
</dbReference>
<reference evidence="5 6" key="1">
    <citation type="submission" date="2015-01" db="EMBL/GenBank/DDBJ databases">
        <title>Evolution of Trichinella species and genotypes.</title>
        <authorList>
            <person name="Korhonen P.K."/>
            <person name="Edoardo P."/>
            <person name="Giuseppe L.R."/>
            <person name="Gasser R.B."/>
        </authorList>
    </citation>
    <scope>NUCLEOTIDE SEQUENCE [LARGE SCALE GENOMIC DNA]</scope>
    <source>
        <strain evidence="5">ISS37</strain>
    </source>
</reference>
<protein>
    <submittedName>
        <fullName evidence="5">Uncharacterized protein</fullName>
    </submittedName>
</protein>
<dbReference type="PROSITE" id="PS01250">
    <property type="entry name" value="CHH_MIH_GIH"/>
    <property type="match status" value="1"/>
</dbReference>
<dbReference type="InterPro" id="IPR035957">
    <property type="entry name" value="Crust_neurohorm_sf"/>
</dbReference>
<dbReference type="GO" id="GO:0005184">
    <property type="term" value="F:neuropeptide hormone activity"/>
    <property type="evidence" value="ECO:0007669"/>
    <property type="project" value="InterPro"/>
</dbReference>
<dbReference type="InterPro" id="IPR031098">
    <property type="entry name" value="Crust_neurohorm"/>
</dbReference>
<dbReference type="GO" id="GO:0007623">
    <property type="term" value="P:circadian rhythm"/>
    <property type="evidence" value="ECO:0007669"/>
    <property type="project" value="TreeGrafter"/>
</dbReference>
<keyword evidence="6" id="KW-1185">Reference proteome</keyword>
<dbReference type="AlphaFoldDB" id="A0A0V0RRV2"/>
<gene>
    <name evidence="5" type="primary">ZC168.2</name>
    <name evidence="5" type="ORF">T07_3201</name>
</gene>
<evidence type="ECO:0000256" key="2">
    <source>
        <dbReference type="ARBA" id="ARBA00023157"/>
    </source>
</evidence>
<dbReference type="Gene3D" id="1.10.2010.10">
    <property type="entry name" value="Crustacean CHH/MIH/GIH neurohormone"/>
    <property type="match status" value="1"/>
</dbReference>
<proteinExistence type="inferred from homology"/>
<comment type="similarity">
    <text evidence="1">Belongs to the arthropod CHH/MIH/GIH/VIH hormone family.</text>
</comment>
<dbReference type="GO" id="GO:0005576">
    <property type="term" value="C:extracellular region"/>
    <property type="evidence" value="ECO:0007669"/>
    <property type="project" value="InterPro"/>
</dbReference>
<keyword evidence="2 3" id="KW-1015">Disulfide bond</keyword>
<dbReference type="OrthoDB" id="6365952at2759"/>
<dbReference type="SUPFAM" id="SSF81778">
    <property type="entry name" value="Crustacean CHH/MIH/GIH neurohormone"/>
    <property type="match status" value="1"/>
</dbReference>
<name>A0A0V0RRV2_9BILA</name>
<evidence type="ECO:0000313" key="5">
    <source>
        <dbReference type="EMBL" id="KRX17164.1"/>
    </source>
</evidence>
<accession>A0A0V0RRV2</accession>
<feature type="chain" id="PRO_5006868126" evidence="4">
    <location>
        <begin position="25"/>
        <end position="126"/>
    </location>
</feature>
<comment type="caution">
    <text evidence="5">The sequence shown here is derived from an EMBL/GenBank/DDBJ whole genome shotgun (WGS) entry which is preliminary data.</text>
</comment>
<evidence type="ECO:0000313" key="6">
    <source>
        <dbReference type="Proteomes" id="UP000054630"/>
    </source>
</evidence>
<dbReference type="EMBL" id="JYDL01000092">
    <property type="protein sequence ID" value="KRX17164.1"/>
    <property type="molecule type" value="Genomic_DNA"/>
</dbReference>
<dbReference type="PANTHER" id="PTHR35981">
    <property type="entry name" value="ION TRANSPORT PEPTIDE, ISOFORM C"/>
    <property type="match status" value="1"/>
</dbReference>
<feature type="signal peptide" evidence="4">
    <location>
        <begin position="1"/>
        <end position="24"/>
    </location>
</feature>
<feature type="disulfide bond" evidence="3">
    <location>
        <begin position="45"/>
        <end position="83"/>
    </location>
</feature>
<organism evidence="5 6">
    <name type="scientific">Trichinella nelsoni</name>
    <dbReference type="NCBI Taxonomy" id="6336"/>
    <lineage>
        <taxon>Eukaryota</taxon>
        <taxon>Metazoa</taxon>
        <taxon>Ecdysozoa</taxon>
        <taxon>Nematoda</taxon>
        <taxon>Enoplea</taxon>
        <taxon>Dorylaimia</taxon>
        <taxon>Trichinellida</taxon>
        <taxon>Trichinellidae</taxon>
        <taxon>Trichinella</taxon>
    </lineage>
</organism>
<evidence type="ECO:0000256" key="1">
    <source>
        <dbReference type="ARBA" id="ARBA00005447"/>
    </source>
</evidence>
<feature type="disulfide bond" evidence="3">
    <location>
        <begin position="64"/>
        <end position="92"/>
    </location>
</feature>
<evidence type="ECO:0000256" key="4">
    <source>
        <dbReference type="SAM" id="SignalP"/>
    </source>
</evidence>
<dbReference type="InterPro" id="IPR018251">
    <property type="entry name" value="Crust_neurhormone_CS"/>
</dbReference>
<dbReference type="PANTHER" id="PTHR35981:SF2">
    <property type="entry name" value="ION TRANSPORT PEPTIDE, ISOFORM C"/>
    <property type="match status" value="1"/>
</dbReference>
<evidence type="ECO:0000256" key="3">
    <source>
        <dbReference type="PIRSR" id="PIRSR631098-51"/>
    </source>
</evidence>
<feature type="disulfide bond" evidence="3">
    <location>
        <begin position="61"/>
        <end position="79"/>
    </location>
</feature>
<dbReference type="Proteomes" id="UP000054630">
    <property type="component" value="Unassembled WGS sequence"/>
</dbReference>